<gene>
    <name evidence="4" type="primary">PEP2_5</name>
    <name evidence="4" type="ORF">BGZ80_007708</name>
</gene>
<evidence type="ECO:0000256" key="1">
    <source>
        <dbReference type="ARBA" id="ARBA00007447"/>
    </source>
</evidence>
<keyword evidence="4" id="KW-0645">Protease</keyword>
<dbReference type="InterPro" id="IPR033121">
    <property type="entry name" value="PEPTIDASE_A1"/>
</dbReference>
<comment type="similarity">
    <text evidence="1">Belongs to the peptidase A1 family.</text>
</comment>
<dbReference type="SUPFAM" id="SSF50630">
    <property type="entry name" value="Acid proteases"/>
    <property type="match status" value="1"/>
</dbReference>
<comment type="caution">
    <text evidence="4">The sequence shown here is derived from an EMBL/GenBank/DDBJ whole genome shotgun (WGS) entry which is preliminary data.</text>
</comment>
<evidence type="ECO:0000313" key="4">
    <source>
        <dbReference type="EMBL" id="KAG0024773.1"/>
    </source>
</evidence>
<evidence type="ECO:0000313" key="5">
    <source>
        <dbReference type="Proteomes" id="UP000703661"/>
    </source>
</evidence>
<dbReference type="InterPro" id="IPR021109">
    <property type="entry name" value="Peptidase_aspartic_dom_sf"/>
</dbReference>
<dbReference type="Gene3D" id="2.40.70.10">
    <property type="entry name" value="Acid Proteases"/>
    <property type="match status" value="1"/>
</dbReference>
<dbReference type="PANTHER" id="PTHR47966:SF51">
    <property type="entry name" value="BETA-SITE APP-CLEAVING ENZYME, ISOFORM A-RELATED"/>
    <property type="match status" value="1"/>
</dbReference>
<dbReference type="InterPro" id="IPR001461">
    <property type="entry name" value="Aspartic_peptidase_A1"/>
</dbReference>
<keyword evidence="5" id="KW-1185">Reference proteome</keyword>
<proteinExistence type="inferred from homology"/>
<dbReference type="PROSITE" id="PS51767">
    <property type="entry name" value="PEPTIDASE_A1"/>
    <property type="match status" value="1"/>
</dbReference>
<organism evidence="4 5">
    <name type="scientific">Entomortierella chlamydospora</name>
    <dbReference type="NCBI Taxonomy" id="101097"/>
    <lineage>
        <taxon>Eukaryota</taxon>
        <taxon>Fungi</taxon>
        <taxon>Fungi incertae sedis</taxon>
        <taxon>Mucoromycota</taxon>
        <taxon>Mortierellomycotina</taxon>
        <taxon>Mortierellomycetes</taxon>
        <taxon>Mortierellales</taxon>
        <taxon>Mortierellaceae</taxon>
        <taxon>Entomortierella</taxon>
    </lineage>
</organism>
<feature type="region of interest" description="Disordered" evidence="2">
    <location>
        <begin position="1"/>
        <end position="24"/>
    </location>
</feature>
<dbReference type="GO" id="GO:0004190">
    <property type="term" value="F:aspartic-type endopeptidase activity"/>
    <property type="evidence" value="ECO:0007669"/>
    <property type="project" value="InterPro"/>
</dbReference>
<dbReference type="EMBL" id="JAAAID010000004">
    <property type="protein sequence ID" value="KAG0024773.1"/>
    <property type="molecule type" value="Genomic_DNA"/>
</dbReference>
<dbReference type="CDD" id="cd05471">
    <property type="entry name" value="pepsin_like"/>
    <property type="match status" value="1"/>
</dbReference>
<dbReference type="GO" id="GO:0006508">
    <property type="term" value="P:proteolysis"/>
    <property type="evidence" value="ECO:0007669"/>
    <property type="project" value="UniProtKB-KW"/>
</dbReference>
<name>A0A9P6N4X2_9FUNG</name>
<dbReference type="PANTHER" id="PTHR47966">
    <property type="entry name" value="BETA-SITE APP-CLEAVING ENZYME, ISOFORM A-RELATED"/>
    <property type="match status" value="1"/>
</dbReference>
<dbReference type="Pfam" id="PF00026">
    <property type="entry name" value="Asp"/>
    <property type="match status" value="1"/>
</dbReference>
<evidence type="ECO:0000256" key="2">
    <source>
        <dbReference type="SAM" id="MobiDB-lite"/>
    </source>
</evidence>
<dbReference type="InterPro" id="IPR034164">
    <property type="entry name" value="Pepsin-like_dom"/>
</dbReference>
<sequence>MSQAERPWTSRVSTSGRARPVEEKRRSGTLKYYAEIGIGTPPQIFKLDIDTGSGNIWVPDQKRVVCAKNAKFNPQIPSTHKPEGLRWSNSYDDGLSASGCIIQDAVTLGPISVPNQFIGLATDGSLAHQSNAVDGLLSLSFFWS</sequence>
<reference evidence="4" key="1">
    <citation type="journal article" date="2020" name="Fungal Divers.">
        <title>Resolving the Mortierellaceae phylogeny through synthesis of multi-gene phylogenetics and phylogenomics.</title>
        <authorList>
            <person name="Vandepol N."/>
            <person name="Liber J."/>
            <person name="Desiro A."/>
            <person name="Na H."/>
            <person name="Kennedy M."/>
            <person name="Barry K."/>
            <person name="Grigoriev I.V."/>
            <person name="Miller A.N."/>
            <person name="O'Donnell K."/>
            <person name="Stajich J.E."/>
            <person name="Bonito G."/>
        </authorList>
    </citation>
    <scope>NUCLEOTIDE SEQUENCE</scope>
    <source>
        <strain evidence="4">NRRL 2769</strain>
    </source>
</reference>
<feature type="domain" description="Peptidase A1" evidence="3">
    <location>
        <begin position="32"/>
        <end position="144"/>
    </location>
</feature>
<protein>
    <submittedName>
        <fullName evidence="4">Vacuolar protease A</fullName>
    </submittedName>
</protein>
<keyword evidence="4" id="KW-0378">Hydrolase</keyword>
<accession>A0A9P6N4X2</accession>
<dbReference type="AlphaFoldDB" id="A0A9P6N4X2"/>
<dbReference type="Proteomes" id="UP000703661">
    <property type="component" value="Unassembled WGS sequence"/>
</dbReference>
<evidence type="ECO:0000259" key="3">
    <source>
        <dbReference type="PROSITE" id="PS51767"/>
    </source>
</evidence>